<dbReference type="EMBL" id="ASPP01033823">
    <property type="protein sequence ID" value="ETO03261.1"/>
    <property type="molecule type" value="Genomic_DNA"/>
</dbReference>
<evidence type="ECO:0000313" key="2">
    <source>
        <dbReference type="Proteomes" id="UP000023152"/>
    </source>
</evidence>
<proteinExistence type="predicted"/>
<evidence type="ECO:0000313" key="1">
    <source>
        <dbReference type="EMBL" id="ETO03261.1"/>
    </source>
</evidence>
<sequence>MHKKKEVQILYKIKKLFLLFRDQLTLKKGQKGNTIENKTQETKKIESIEYVITKIKVKTNRKTIIKMKNPTVGAKYPKENIAIIVFNFKIYIGRYSRSYSINLGQYILTKLESFIISFIK</sequence>
<keyword evidence="2" id="KW-1185">Reference proteome</keyword>
<accession>X6LPF8</accession>
<reference evidence="1 2" key="1">
    <citation type="journal article" date="2013" name="Curr. Biol.">
        <title>The Genome of the Foraminiferan Reticulomyxa filosa.</title>
        <authorList>
            <person name="Glockner G."/>
            <person name="Hulsmann N."/>
            <person name="Schleicher M."/>
            <person name="Noegel A.A."/>
            <person name="Eichinger L."/>
            <person name="Gallinger C."/>
            <person name="Pawlowski J."/>
            <person name="Sierra R."/>
            <person name="Euteneuer U."/>
            <person name="Pillet L."/>
            <person name="Moustafa A."/>
            <person name="Platzer M."/>
            <person name="Groth M."/>
            <person name="Szafranski K."/>
            <person name="Schliwa M."/>
        </authorList>
    </citation>
    <scope>NUCLEOTIDE SEQUENCE [LARGE SCALE GENOMIC DNA]</scope>
</reference>
<protein>
    <submittedName>
        <fullName evidence="1">Uncharacterized protein</fullName>
    </submittedName>
</protein>
<dbReference type="AlphaFoldDB" id="X6LPF8"/>
<name>X6LPF8_RETFI</name>
<gene>
    <name evidence="1" type="ORF">RFI_34149</name>
</gene>
<dbReference type="Proteomes" id="UP000023152">
    <property type="component" value="Unassembled WGS sequence"/>
</dbReference>
<comment type="caution">
    <text evidence="1">The sequence shown here is derived from an EMBL/GenBank/DDBJ whole genome shotgun (WGS) entry which is preliminary data.</text>
</comment>
<organism evidence="1 2">
    <name type="scientific">Reticulomyxa filosa</name>
    <dbReference type="NCBI Taxonomy" id="46433"/>
    <lineage>
        <taxon>Eukaryota</taxon>
        <taxon>Sar</taxon>
        <taxon>Rhizaria</taxon>
        <taxon>Retaria</taxon>
        <taxon>Foraminifera</taxon>
        <taxon>Monothalamids</taxon>
        <taxon>Reticulomyxidae</taxon>
        <taxon>Reticulomyxa</taxon>
    </lineage>
</organism>